<proteinExistence type="predicted"/>
<sequence>MNLLFKIPPKHKRRIRKKNRFTVPFSSVFFEKFGLLNQKLASNFCATRNAEICILHFTDTESTGRICSKEI</sequence>
<dbReference type="EMBL" id="QHCT01000002">
    <property type="protein sequence ID" value="RHX90386.1"/>
    <property type="molecule type" value="Genomic_DNA"/>
</dbReference>
<dbReference type="AlphaFoldDB" id="A0A396Z9M8"/>
<comment type="caution">
    <text evidence="1">The sequence shown here is derived from an EMBL/GenBank/DDBJ whole genome shotgun (WGS) entry which is preliminary data.</text>
</comment>
<name>A0A396Z9M8_9LEPT</name>
<evidence type="ECO:0000313" key="1">
    <source>
        <dbReference type="EMBL" id="RHX90386.1"/>
    </source>
</evidence>
<evidence type="ECO:0000313" key="2">
    <source>
        <dbReference type="Proteomes" id="UP000265798"/>
    </source>
</evidence>
<protein>
    <submittedName>
        <fullName evidence="1">Uncharacterized protein</fullName>
    </submittedName>
</protein>
<reference evidence="2" key="1">
    <citation type="submission" date="2018-05" db="EMBL/GenBank/DDBJ databases">
        <title>Leptospira yasudae sp. nov. and Leptospira stimsonii sp. nov., two pathogenic species of the genus Leptospira isolated from environmental sources.</title>
        <authorList>
            <person name="Casanovas-Massana A."/>
            <person name="Hamond C."/>
            <person name="Santos L.A."/>
            <person name="Hacker K.P."/>
            <person name="Balassiano I."/>
            <person name="Medeiros M.A."/>
            <person name="Reis M.G."/>
            <person name="Ko A.I."/>
            <person name="Wunder E.A."/>
        </authorList>
    </citation>
    <scope>NUCLEOTIDE SEQUENCE [LARGE SCALE GENOMIC DNA]</scope>
    <source>
        <strain evidence="2">Yale</strain>
    </source>
</reference>
<accession>A0A396Z9M8</accession>
<gene>
    <name evidence="1" type="ORF">DLM75_08130</name>
</gene>
<dbReference type="Proteomes" id="UP000265798">
    <property type="component" value="Unassembled WGS sequence"/>
</dbReference>
<organism evidence="1 2">
    <name type="scientific">Leptospira stimsonii</name>
    <dbReference type="NCBI Taxonomy" id="2202203"/>
    <lineage>
        <taxon>Bacteria</taxon>
        <taxon>Pseudomonadati</taxon>
        <taxon>Spirochaetota</taxon>
        <taxon>Spirochaetia</taxon>
        <taxon>Leptospirales</taxon>
        <taxon>Leptospiraceae</taxon>
        <taxon>Leptospira</taxon>
    </lineage>
</organism>